<evidence type="ECO:0000313" key="2">
    <source>
        <dbReference type="EMBL" id="MBB5326629.1"/>
    </source>
</evidence>
<evidence type="ECO:0000313" key="3">
    <source>
        <dbReference type="Proteomes" id="UP000535182"/>
    </source>
</evidence>
<comment type="caution">
    <text evidence="2">The sequence shown here is derived from an EMBL/GenBank/DDBJ whole genome shotgun (WGS) entry which is preliminary data.</text>
</comment>
<sequence length="78" mass="9265">MSEENLRQRLAYFQQRLEEAKRRHSAKEPHPRTFDSGYTTETFKTWGESISLINERLATINEQLKAEVRKSNPTREDL</sequence>
<proteinExistence type="predicted"/>
<feature type="region of interest" description="Disordered" evidence="1">
    <location>
        <begin position="17"/>
        <end position="39"/>
    </location>
</feature>
<name>A0A9X0QAJ8_9BACT</name>
<protein>
    <submittedName>
        <fullName evidence="2">Uncharacterized protein</fullName>
    </submittedName>
</protein>
<organism evidence="2 3">
    <name type="scientific">Tunturiibacter gelidiferens</name>
    <dbReference type="NCBI Taxonomy" id="3069689"/>
    <lineage>
        <taxon>Bacteria</taxon>
        <taxon>Pseudomonadati</taxon>
        <taxon>Acidobacteriota</taxon>
        <taxon>Terriglobia</taxon>
        <taxon>Terriglobales</taxon>
        <taxon>Acidobacteriaceae</taxon>
        <taxon>Tunturiibacter</taxon>
    </lineage>
</organism>
<gene>
    <name evidence="2" type="ORF">HDF14_000223</name>
</gene>
<accession>A0A9X0QAJ8</accession>
<feature type="compositionally biased region" description="Basic and acidic residues" evidence="1">
    <location>
        <begin position="17"/>
        <end position="33"/>
    </location>
</feature>
<dbReference type="AlphaFoldDB" id="A0A9X0QAJ8"/>
<dbReference type="EMBL" id="JACHEB010000001">
    <property type="protein sequence ID" value="MBB5326629.1"/>
    <property type="molecule type" value="Genomic_DNA"/>
</dbReference>
<keyword evidence="3" id="KW-1185">Reference proteome</keyword>
<evidence type="ECO:0000256" key="1">
    <source>
        <dbReference type="SAM" id="MobiDB-lite"/>
    </source>
</evidence>
<dbReference type="Proteomes" id="UP000535182">
    <property type="component" value="Unassembled WGS sequence"/>
</dbReference>
<reference evidence="2 3" key="1">
    <citation type="submission" date="2020-08" db="EMBL/GenBank/DDBJ databases">
        <title>Genomic Encyclopedia of Type Strains, Phase IV (KMG-V): Genome sequencing to study the core and pangenomes of soil and plant-associated prokaryotes.</title>
        <authorList>
            <person name="Whitman W."/>
        </authorList>
    </citation>
    <scope>NUCLEOTIDE SEQUENCE [LARGE SCALE GENOMIC DNA]</scope>
    <source>
        <strain evidence="2 3">X5P2</strain>
    </source>
</reference>